<dbReference type="OMA" id="NHLFYHF"/>
<evidence type="ECO:0000256" key="16">
    <source>
        <dbReference type="ARBA" id="ARBA00038531"/>
    </source>
</evidence>
<proteinExistence type="inferred from homology"/>
<keyword evidence="25" id="KW-1185">Reference proteome</keyword>
<dbReference type="GO" id="GO:0032580">
    <property type="term" value="C:Golgi cisterna membrane"/>
    <property type="evidence" value="ECO:0007669"/>
    <property type="project" value="UniProtKB-SubCell"/>
</dbReference>
<keyword evidence="6" id="KW-0813">Transport</keyword>
<comment type="similarity">
    <text evidence="5">Belongs to the cation diffusion facilitator (CDF) transporter (TC 2.A.4) family. SLC30A subfamily.</text>
</comment>
<feature type="transmembrane region" description="Helical" evidence="22">
    <location>
        <begin position="438"/>
        <end position="456"/>
    </location>
</feature>
<dbReference type="GO" id="GO:0006882">
    <property type="term" value="P:intracellular zinc ion homeostasis"/>
    <property type="evidence" value="ECO:0007669"/>
    <property type="project" value="InterPro"/>
</dbReference>
<feature type="transmembrane region" description="Helical" evidence="22">
    <location>
        <begin position="588"/>
        <end position="610"/>
    </location>
</feature>
<evidence type="ECO:0000256" key="4">
    <source>
        <dbReference type="ARBA" id="ARBA00004638"/>
    </source>
</evidence>
<evidence type="ECO:0000256" key="10">
    <source>
        <dbReference type="ARBA" id="ARBA00022833"/>
    </source>
</evidence>
<evidence type="ECO:0000256" key="12">
    <source>
        <dbReference type="ARBA" id="ARBA00022989"/>
    </source>
</evidence>
<keyword evidence="13" id="KW-0333">Golgi apparatus</keyword>
<feature type="transmembrane region" description="Helical" evidence="22">
    <location>
        <begin position="303"/>
        <end position="319"/>
    </location>
</feature>
<feature type="compositionally biased region" description="Basic residues" evidence="21">
    <location>
        <begin position="565"/>
        <end position="576"/>
    </location>
</feature>
<keyword evidence="15 22" id="KW-0472">Membrane</keyword>
<organism evidence="24 25">
    <name type="scientific">Onchocerca volvulus</name>
    <dbReference type="NCBI Taxonomy" id="6282"/>
    <lineage>
        <taxon>Eukaryota</taxon>
        <taxon>Metazoa</taxon>
        <taxon>Ecdysozoa</taxon>
        <taxon>Nematoda</taxon>
        <taxon>Chromadorea</taxon>
        <taxon>Rhabditida</taxon>
        <taxon>Spirurina</taxon>
        <taxon>Spiruromorpha</taxon>
        <taxon>Filarioidea</taxon>
        <taxon>Onchocercidae</taxon>
        <taxon>Onchocerca</taxon>
    </lineage>
</organism>
<dbReference type="GO" id="GO:1904257">
    <property type="term" value="P:zinc ion import into Golgi lumen"/>
    <property type="evidence" value="ECO:0007669"/>
    <property type="project" value="TreeGrafter"/>
</dbReference>
<evidence type="ECO:0000256" key="15">
    <source>
        <dbReference type="ARBA" id="ARBA00023136"/>
    </source>
</evidence>
<comment type="catalytic activity">
    <reaction evidence="20">
        <text>Zn(2+)(in) + 2 H(+)(out) = Zn(2+)(out) + 2 H(+)(in)</text>
        <dbReference type="Rhea" id="RHEA:72627"/>
        <dbReference type="ChEBI" id="CHEBI:15378"/>
        <dbReference type="ChEBI" id="CHEBI:29105"/>
    </reaction>
</comment>
<feature type="transmembrane region" description="Helical" evidence="22">
    <location>
        <begin position="518"/>
        <end position="535"/>
    </location>
</feature>
<keyword evidence="10" id="KW-0862">Zinc</keyword>
<evidence type="ECO:0000313" key="24">
    <source>
        <dbReference type="EnsemblMetazoa" id="OVOC1764.1"/>
    </source>
</evidence>
<feature type="transmembrane region" description="Helical" evidence="22">
    <location>
        <begin position="477"/>
        <end position="498"/>
    </location>
</feature>
<evidence type="ECO:0000313" key="25">
    <source>
        <dbReference type="Proteomes" id="UP000024404"/>
    </source>
</evidence>
<reference evidence="24" key="2">
    <citation type="submission" date="2022-06" db="UniProtKB">
        <authorList>
            <consortium name="EnsemblMetazoa"/>
        </authorList>
    </citation>
    <scope>IDENTIFICATION</scope>
</reference>
<keyword evidence="9" id="KW-0479">Metal-binding</keyword>
<keyword evidence="12 22" id="KW-1133">Transmembrane helix</keyword>
<feature type="transmembrane region" description="Helical" evidence="22">
    <location>
        <begin position="258"/>
        <end position="282"/>
    </location>
</feature>
<name>A0A8R1XTP0_ONCVO</name>
<evidence type="ECO:0000256" key="8">
    <source>
        <dbReference type="ARBA" id="ARBA00022692"/>
    </source>
</evidence>
<dbReference type="GO" id="GO:0005385">
    <property type="term" value="F:zinc ion transmembrane transporter activity"/>
    <property type="evidence" value="ECO:0007669"/>
    <property type="project" value="InterPro"/>
</dbReference>
<evidence type="ECO:0000256" key="7">
    <source>
        <dbReference type="ARBA" id="ARBA00022449"/>
    </source>
</evidence>
<dbReference type="EnsemblMetazoa" id="OVOC1764.1">
    <property type="protein sequence ID" value="OVOC1764.1"/>
    <property type="gene ID" value="WBGene00238573"/>
</dbReference>
<protein>
    <recommendedName>
        <fullName evidence="17">Proton-coupled zinc antiporter SLC30A5</fullName>
    </recommendedName>
    <alternativeName>
        <fullName evidence="19">Solute carrier family 30 member 5</fullName>
    </alternativeName>
    <alternativeName>
        <fullName evidence="18">Zinc transporter 5</fullName>
    </alternativeName>
</protein>
<evidence type="ECO:0000256" key="17">
    <source>
        <dbReference type="ARBA" id="ARBA00040846"/>
    </source>
</evidence>
<feature type="transmembrane region" description="Helical" evidence="22">
    <location>
        <begin position="94"/>
        <end position="111"/>
    </location>
</feature>
<evidence type="ECO:0000256" key="11">
    <source>
        <dbReference type="ARBA" id="ARBA00022906"/>
    </source>
</evidence>
<evidence type="ECO:0000256" key="5">
    <source>
        <dbReference type="ARBA" id="ARBA00008873"/>
    </source>
</evidence>
<feature type="transmembrane region" description="Helical" evidence="22">
    <location>
        <begin position="29"/>
        <end position="49"/>
    </location>
</feature>
<feature type="transmembrane region" description="Helical" evidence="22">
    <location>
        <begin position="187"/>
        <end position="210"/>
    </location>
</feature>
<evidence type="ECO:0000256" key="22">
    <source>
        <dbReference type="SAM" id="Phobius"/>
    </source>
</evidence>
<dbReference type="Pfam" id="PF01545">
    <property type="entry name" value="Cation_efflux"/>
    <property type="match status" value="1"/>
</dbReference>
<dbReference type="PANTHER" id="PTHR45755">
    <property type="match status" value="1"/>
</dbReference>
<evidence type="ECO:0000256" key="14">
    <source>
        <dbReference type="ARBA" id="ARBA00023065"/>
    </source>
</evidence>
<comment type="subcellular location">
    <subcellularLocation>
        <location evidence="3">Cytoplasmic vesicle</location>
        <location evidence="3">COPII-coated vesicle membrane</location>
        <topology evidence="3">Multi-pass membrane protein</topology>
    </subcellularLocation>
    <subcellularLocation>
        <location evidence="4">Cytoplasmic vesicle</location>
        <location evidence="4">Secretory vesicle membrane</location>
        <topology evidence="4">Multi-pass membrane protein</topology>
    </subcellularLocation>
    <subcellularLocation>
        <location evidence="2">Golgi apparatus</location>
        <location evidence="2">Golgi stack membrane</location>
        <topology evidence="2">Multi-pass membrane protein</topology>
    </subcellularLocation>
    <subcellularLocation>
        <location evidence="1">Golgi apparatus</location>
        <location evidence="1">trans-Golgi network membrane</location>
        <topology evidence="1">Multi-pass membrane protein</topology>
    </subcellularLocation>
</comment>
<evidence type="ECO:0000256" key="18">
    <source>
        <dbReference type="ARBA" id="ARBA00042038"/>
    </source>
</evidence>
<dbReference type="Gene3D" id="1.20.1510.10">
    <property type="entry name" value="Cation efflux protein transmembrane domain"/>
    <property type="match status" value="1"/>
</dbReference>
<evidence type="ECO:0000256" key="9">
    <source>
        <dbReference type="ARBA" id="ARBA00022723"/>
    </source>
</evidence>
<evidence type="ECO:0000259" key="23">
    <source>
        <dbReference type="Pfam" id="PF01545"/>
    </source>
</evidence>
<dbReference type="GO" id="GO:0015297">
    <property type="term" value="F:antiporter activity"/>
    <property type="evidence" value="ECO:0007669"/>
    <property type="project" value="UniProtKB-KW"/>
</dbReference>
<reference evidence="25" key="1">
    <citation type="submission" date="2013-10" db="EMBL/GenBank/DDBJ databases">
        <title>Genome sequencing of Onchocerca volvulus.</title>
        <authorList>
            <person name="Cotton J."/>
            <person name="Tsai J."/>
            <person name="Stanley E."/>
            <person name="Tracey A."/>
            <person name="Holroyd N."/>
            <person name="Lustigman S."/>
            <person name="Berriman M."/>
        </authorList>
    </citation>
    <scope>NUCLEOTIDE SEQUENCE</scope>
</reference>
<feature type="region of interest" description="Disordered" evidence="21">
    <location>
        <begin position="544"/>
        <end position="578"/>
    </location>
</feature>
<feature type="transmembrane region" description="Helical" evidence="22">
    <location>
        <begin position="231"/>
        <end position="252"/>
    </location>
</feature>
<keyword evidence="7" id="KW-0050">Antiport</keyword>
<evidence type="ECO:0000256" key="3">
    <source>
        <dbReference type="ARBA" id="ARBA00004557"/>
    </source>
</evidence>
<dbReference type="GO" id="GO:0012507">
    <property type="term" value="C:ER to Golgi transport vesicle membrane"/>
    <property type="evidence" value="ECO:0007669"/>
    <property type="project" value="UniProtKB-SubCell"/>
</dbReference>
<feature type="transmembrane region" description="Helical" evidence="22">
    <location>
        <begin position="117"/>
        <end position="136"/>
    </location>
</feature>
<keyword evidence="11" id="KW-0864">Zinc transport</keyword>
<feature type="transmembrane region" description="Helical" evidence="22">
    <location>
        <begin position="325"/>
        <end position="348"/>
    </location>
</feature>
<feature type="compositionally biased region" description="Low complexity" evidence="21">
    <location>
        <begin position="551"/>
        <end position="564"/>
    </location>
</feature>
<dbReference type="InterPro" id="IPR045316">
    <property type="entry name" value="Msc2-like"/>
</dbReference>
<dbReference type="PANTHER" id="PTHR45755:SF1">
    <property type="entry name" value="PROTON-COUPLED ZINC ANTIPORTER SLC30A5"/>
    <property type="match status" value="1"/>
</dbReference>
<dbReference type="NCBIfam" id="TIGR01297">
    <property type="entry name" value="CDF"/>
    <property type="match status" value="1"/>
</dbReference>
<feature type="transmembrane region" description="Helical" evidence="22">
    <location>
        <begin position="616"/>
        <end position="637"/>
    </location>
</feature>
<feature type="domain" description="Cation efflux protein transmembrane" evidence="23">
    <location>
        <begin position="407"/>
        <end position="645"/>
    </location>
</feature>
<dbReference type="EMBL" id="CMVM020000052">
    <property type="status" value="NOT_ANNOTATED_CDS"/>
    <property type="molecule type" value="Genomic_DNA"/>
</dbReference>
<dbReference type="Proteomes" id="UP000024404">
    <property type="component" value="Unassembled WGS sequence"/>
</dbReference>
<evidence type="ECO:0000256" key="19">
    <source>
        <dbReference type="ARBA" id="ARBA00042217"/>
    </source>
</evidence>
<dbReference type="InterPro" id="IPR027469">
    <property type="entry name" value="Cation_efflux_TMD_sf"/>
</dbReference>
<comment type="subunit">
    <text evidence="16">Heterodimer with SLC30A6/ZNT6; form a functional zinc ion transmembrane transporter.</text>
</comment>
<evidence type="ECO:0000256" key="13">
    <source>
        <dbReference type="ARBA" id="ARBA00023034"/>
    </source>
</evidence>
<keyword evidence="14" id="KW-0406">Ion transport</keyword>
<feature type="transmembrane region" description="Helical" evidence="22">
    <location>
        <begin position="55"/>
        <end position="73"/>
    </location>
</feature>
<evidence type="ECO:0000256" key="1">
    <source>
        <dbReference type="ARBA" id="ARBA00004166"/>
    </source>
</evidence>
<sequence length="804" mass="89559">MNYSSFYVFLFIDNNSLIYWIYYRSAFYFGLLVIAKFLRCIGIFVIDILAKQVHIVGLIWLFKLVASCVLIPFQKPFSHGKSLKRVLGVRIAQLTLWNCLIEVIWFYGITFCGPLRSILVFEQSPSVVMVALLTLMKGSSSSSKTRGVIALMLGYLSLVLMDSDATVESNHKASHSHQSVLNHLFYHFIHNSGVSDHKGGIILLIFAVLVKMAYDSSFRHLAVEIGGPKRLYSLVTLFSAIFLAPLAILAFAMGEAYVISFVHFIILLFVGSLFVMVFDFYIESFCFQHVADPVLSSARWSPMIMFVCAFMFASVWYTGESYHAPGAHVISGGVLLTLLCFIIACFSLTSSTNRRSRGGYYVGLSDSGIPLYTYGEAFLQKTSRSVMLLIKETLAEILTNTDSRRIFWFLCANLSFCGIEFLYGFWTNSLGLISDGFHMLFDCSALVMGLVASVMSRWPSSKYYSYGYGRVEVLSDIPPFGFPGFINALFLIVIAFFIFLEALERLYDPPDISTDKLMIVAVAGLIVNIFGMYAFHGATHAHSHGDDGNHSHNNASHSHSSSSHAHSHSHSHSHAHSHGEANANMQGVFLHVLADTLGSVFVIISTLMIQYFGWTWVDPLCSLILSVLILGSVIPLLKQSMATLMQNMPPHTEEEFEHILHEILNIDGVISYSNVHLWQLKSVFNVASLHVQVNDNANDQAIRLKVLKILKSINITQASVQADIFFIFIEKGSFFHQISALCPSYKIAQRITKGVSIGHASHSGDCSHHSEECNKLHNAAQVMDGIAMNGYPQHGNNGHFYSKA</sequence>
<dbReference type="InterPro" id="IPR058533">
    <property type="entry name" value="Cation_efflux_TM"/>
</dbReference>
<evidence type="ECO:0000256" key="2">
    <source>
        <dbReference type="ARBA" id="ARBA00004205"/>
    </source>
</evidence>
<accession>A0A8R1XTP0</accession>
<dbReference type="GO" id="GO:0046872">
    <property type="term" value="F:metal ion binding"/>
    <property type="evidence" value="ECO:0007669"/>
    <property type="project" value="UniProtKB-KW"/>
</dbReference>
<dbReference type="InterPro" id="IPR002524">
    <property type="entry name" value="Cation_efflux"/>
</dbReference>
<keyword evidence="8 22" id="KW-0812">Transmembrane</keyword>
<dbReference type="SUPFAM" id="SSF161111">
    <property type="entry name" value="Cation efflux protein transmembrane domain-like"/>
    <property type="match status" value="1"/>
</dbReference>
<evidence type="ECO:0000256" key="6">
    <source>
        <dbReference type="ARBA" id="ARBA00022448"/>
    </source>
</evidence>
<evidence type="ECO:0000256" key="20">
    <source>
        <dbReference type="ARBA" id="ARBA00048349"/>
    </source>
</evidence>
<dbReference type="AlphaFoldDB" id="A0A8R1XTP0"/>
<evidence type="ECO:0000256" key="21">
    <source>
        <dbReference type="SAM" id="MobiDB-lite"/>
    </source>
</evidence>
<feature type="transmembrane region" description="Helical" evidence="22">
    <location>
        <begin position="406"/>
        <end position="426"/>
    </location>
</feature>